<feature type="domain" description="Glycosyl transferase family 1" evidence="4">
    <location>
        <begin position="253"/>
        <end position="417"/>
    </location>
</feature>
<sequence length="440" mass="47606">MDSSQPGNPTGTTRPTPRPARPRPVPKPVRRLRPEAKPAPVRVMHFSDTNLPRRDGIVTSTRTLLGSLVDQGHQSVLVVPHHPSQGLERGVLTLDSVPCGVAALRLVLPRAAHVDQLAGWAPDVVHVHTPGPAGLLGIMTARRLGVPVVHTYHTDLHAYAEAYRAPSAALRLMLRMYARRLDRPVPKVGRGRNAKRALIDAVNELLLEDAGAVVVPTPAILERTTLSVPEDRMFVAPAAVSRPSLDADAAADFRRRWSIPERAPVVLFVGRVNREKGVDLLVPAFERVAAELPDARLVLVGAVYQKRELRRMLKRHGIADRTHVLGEQPADEVAAAYAACDVFAFPSQSDTQGLVLQEAALAGRPAVLVDPALHTSNAVANAFELTEPSPDAFADRTVDLLRAPERSAAIGARARERAAAHTTASYASTMVDIYRHVLAD</sequence>
<evidence type="ECO:0000256" key="3">
    <source>
        <dbReference type="SAM" id="MobiDB-lite"/>
    </source>
</evidence>
<evidence type="ECO:0000256" key="1">
    <source>
        <dbReference type="ARBA" id="ARBA00022676"/>
    </source>
</evidence>
<keyword evidence="7" id="KW-1185">Reference proteome</keyword>
<dbReference type="SUPFAM" id="SSF53756">
    <property type="entry name" value="UDP-Glycosyltransferase/glycogen phosphorylase"/>
    <property type="match status" value="1"/>
</dbReference>
<reference evidence="6 7" key="1">
    <citation type="submission" date="2013-07" db="EMBL/GenBank/DDBJ databases">
        <authorList>
            <consortium name="DOE Joint Genome Institute"/>
            <person name="Reeve W."/>
            <person name="Huntemann M."/>
            <person name="Han J."/>
            <person name="Chen A."/>
            <person name="Kyrpides N."/>
            <person name="Mavromatis K."/>
            <person name="Markowitz V."/>
            <person name="Palaniappan K."/>
            <person name="Ivanova N."/>
            <person name="Schaumberg A."/>
            <person name="Pati A."/>
            <person name="Liolios K."/>
            <person name="Nordberg H.P."/>
            <person name="Cantor M.N."/>
            <person name="Hua S.X."/>
            <person name="Woyke T."/>
        </authorList>
    </citation>
    <scope>NUCLEOTIDE SEQUENCE [LARGE SCALE GENOMIC DNA]</scope>
    <source>
        <strain evidence="6 7">DSM 43889</strain>
    </source>
</reference>
<gene>
    <name evidence="6" type="ORF">G443_000159</name>
</gene>
<name>A0ABT1JBM2_ACTCY</name>
<organism evidence="6 7">
    <name type="scientific">Actinoalloteichus caeruleus DSM 43889</name>
    <dbReference type="NCBI Taxonomy" id="1120930"/>
    <lineage>
        <taxon>Bacteria</taxon>
        <taxon>Bacillati</taxon>
        <taxon>Actinomycetota</taxon>
        <taxon>Actinomycetes</taxon>
        <taxon>Pseudonocardiales</taxon>
        <taxon>Pseudonocardiaceae</taxon>
        <taxon>Actinoalloteichus</taxon>
        <taxon>Actinoalloteichus cyanogriseus</taxon>
    </lineage>
</organism>
<feature type="region of interest" description="Disordered" evidence="3">
    <location>
        <begin position="1"/>
        <end position="38"/>
    </location>
</feature>
<feature type="compositionally biased region" description="Low complexity" evidence="3">
    <location>
        <begin position="1"/>
        <end position="15"/>
    </location>
</feature>
<evidence type="ECO:0000256" key="2">
    <source>
        <dbReference type="ARBA" id="ARBA00022679"/>
    </source>
</evidence>
<evidence type="ECO:0000313" key="6">
    <source>
        <dbReference type="EMBL" id="MCP2329889.1"/>
    </source>
</evidence>
<dbReference type="PANTHER" id="PTHR45947:SF3">
    <property type="entry name" value="SULFOQUINOVOSYL TRANSFERASE SQD2"/>
    <property type="match status" value="1"/>
</dbReference>
<dbReference type="InterPro" id="IPR028098">
    <property type="entry name" value="Glyco_trans_4-like_N"/>
</dbReference>
<dbReference type="InterPro" id="IPR050194">
    <property type="entry name" value="Glycosyltransferase_grp1"/>
</dbReference>
<dbReference type="InterPro" id="IPR001296">
    <property type="entry name" value="Glyco_trans_1"/>
</dbReference>
<evidence type="ECO:0000259" key="5">
    <source>
        <dbReference type="Pfam" id="PF13439"/>
    </source>
</evidence>
<accession>A0ABT1JBM2</accession>
<feature type="compositionally biased region" description="Pro residues" evidence="3">
    <location>
        <begin position="16"/>
        <end position="27"/>
    </location>
</feature>
<dbReference type="Proteomes" id="UP000791080">
    <property type="component" value="Unassembled WGS sequence"/>
</dbReference>
<protein>
    <submittedName>
        <fullName evidence="6">Glycosyltransferase involved in cell wall bisynthesis</fullName>
    </submittedName>
</protein>
<evidence type="ECO:0000313" key="7">
    <source>
        <dbReference type="Proteomes" id="UP000791080"/>
    </source>
</evidence>
<keyword evidence="2" id="KW-0808">Transferase</keyword>
<dbReference type="PANTHER" id="PTHR45947">
    <property type="entry name" value="SULFOQUINOVOSYL TRANSFERASE SQD2"/>
    <property type="match status" value="1"/>
</dbReference>
<comment type="caution">
    <text evidence="6">The sequence shown here is derived from an EMBL/GenBank/DDBJ whole genome shotgun (WGS) entry which is preliminary data.</text>
</comment>
<reference evidence="6 7" key="2">
    <citation type="submission" date="2022-06" db="EMBL/GenBank/DDBJ databases">
        <title>Genomic Encyclopedia of Type Strains, Phase I: the one thousand microbial genomes (KMG-I) project.</title>
        <authorList>
            <person name="Kyrpides N."/>
        </authorList>
    </citation>
    <scope>NUCLEOTIDE SEQUENCE [LARGE SCALE GENOMIC DNA]</scope>
    <source>
        <strain evidence="6 7">DSM 43889</strain>
    </source>
</reference>
<evidence type="ECO:0000259" key="4">
    <source>
        <dbReference type="Pfam" id="PF00534"/>
    </source>
</evidence>
<dbReference type="Pfam" id="PF13439">
    <property type="entry name" value="Glyco_transf_4"/>
    <property type="match status" value="1"/>
</dbReference>
<dbReference type="Pfam" id="PF00534">
    <property type="entry name" value="Glycos_transf_1"/>
    <property type="match status" value="1"/>
</dbReference>
<proteinExistence type="predicted"/>
<feature type="domain" description="Glycosyltransferase subfamily 4-like N-terminal" evidence="5">
    <location>
        <begin position="55"/>
        <end position="235"/>
    </location>
</feature>
<dbReference type="EMBL" id="AUBJ02000001">
    <property type="protein sequence ID" value="MCP2329889.1"/>
    <property type="molecule type" value="Genomic_DNA"/>
</dbReference>
<dbReference type="Gene3D" id="3.40.50.2000">
    <property type="entry name" value="Glycogen Phosphorylase B"/>
    <property type="match status" value="2"/>
</dbReference>
<keyword evidence="1" id="KW-0328">Glycosyltransferase</keyword>